<accession>A0A0D3FJI5</accession>
<protein>
    <submittedName>
        <fullName evidence="2">Uncharacterized protein</fullName>
    </submittedName>
</protein>
<feature type="compositionally biased region" description="Basic and acidic residues" evidence="1">
    <location>
        <begin position="15"/>
        <end position="27"/>
    </location>
</feature>
<dbReference type="PaxDb" id="65489-OBART03G20610.1"/>
<reference evidence="2" key="1">
    <citation type="journal article" date="2009" name="Rice">
        <title>De Novo Next Generation Sequencing of Plant Genomes.</title>
        <authorList>
            <person name="Rounsley S."/>
            <person name="Marri P.R."/>
            <person name="Yu Y."/>
            <person name="He R."/>
            <person name="Sisneros N."/>
            <person name="Goicoechea J.L."/>
            <person name="Lee S.J."/>
            <person name="Angelova A."/>
            <person name="Kudrna D."/>
            <person name="Luo M."/>
            <person name="Affourtit J."/>
            <person name="Desany B."/>
            <person name="Knight J."/>
            <person name="Niazi F."/>
            <person name="Egholm M."/>
            <person name="Wing R.A."/>
        </authorList>
    </citation>
    <scope>NUCLEOTIDE SEQUENCE [LARGE SCALE GENOMIC DNA]</scope>
    <source>
        <strain evidence="2">cv. IRGC 105608</strain>
    </source>
</reference>
<name>A0A0D3FJI5_9ORYZ</name>
<dbReference type="HOGENOM" id="CLU_2945697_0_0_1"/>
<keyword evidence="3" id="KW-1185">Reference proteome</keyword>
<evidence type="ECO:0000313" key="2">
    <source>
        <dbReference type="EnsemblPlants" id="OBART03G20610.1"/>
    </source>
</evidence>
<dbReference type="Proteomes" id="UP000026960">
    <property type="component" value="Chromosome 3"/>
</dbReference>
<reference evidence="2" key="2">
    <citation type="submission" date="2015-03" db="UniProtKB">
        <authorList>
            <consortium name="EnsemblPlants"/>
        </authorList>
    </citation>
    <scope>IDENTIFICATION</scope>
</reference>
<proteinExistence type="predicted"/>
<evidence type="ECO:0000313" key="3">
    <source>
        <dbReference type="Proteomes" id="UP000026960"/>
    </source>
</evidence>
<dbReference type="EnsemblPlants" id="OBART03G20610.1">
    <property type="protein sequence ID" value="OBART03G20610.1"/>
    <property type="gene ID" value="OBART03G20610"/>
</dbReference>
<dbReference type="Gramene" id="OBART03G20610.1">
    <property type="protein sequence ID" value="OBART03G20610.1"/>
    <property type="gene ID" value="OBART03G20610"/>
</dbReference>
<sequence length="60" mass="6260">MAPDLLAARGNSDGIEGRGRGRHHGGEGRGNVGLVADNGGAVVRTWGRSPTAVQPRWSRL</sequence>
<evidence type="ECO:0000256" key="1">
    <source>
        <dbReference type="SAM" id="MobiDB-lite"/>
    </source>
</evidence>
<organism evidence="2">
    <name type="scientific">Oryza barthii</name>
    <dbReference type="NCBI Taxonomy" id="65489"/>
    <lineage>
        <taxon>Eukaryota</taxon>
        <taxon>Viridiplantae</taxon>
        <taxon>Streptophyta</taxon>
        <taxon>Embryophyta</taxon>
        <taxon>Tracheophyta</taxon>
        <taxon>Spermatophyta</taxon>
        <taxon>Magnoliopsida</taxon>
        <taxon>Liliopsida</taxon>
        <taxon>Poales</taxon>
        <taxon>Poaceae</taxon>
        <taxon>BOP clade</taxon>
        <taxon>Oryzoideae</taxon>
        <taxon>Oryzeae</taxon>
        <taxon>Oryzinae</taxon>
        <taxon>Oryza</taxon>
    </lineage>
</organism>
<dbReference type="AlphaFoldDB" id="A0A0D3FJI5"/>
<feature type="region of interest" description="Disordered" evidence="1">
    <location>
        <begin position="1"/>
        <end position="36"/>
    </location>
</feature>